<organism evidence="1 2">
    <name type="scientific">Protopolystoma xenopodis</name>
    <dbReference type="NCBI Taxonomy" id="117903"/>
    <lineage>
        <taxon>Eukaryota</taxon>
        <taxon>Metazoa</taxon>
        <taxon>Spiralia</taxon>
        <taxon>Lophotrochozoa</taxon>
        <taxon>Platyhelminthes</taxon>
        <taxon>Monogenea</taxon>
        <taxon>Polyopisthocotylea</taxon>
        <taxon>Polystomatidea</taxon>
        <taxon>Polystomatidae</taxon>
        <taxon>Protopolystoma</taxon>
    </lineage>
</organism>
<dbReference type="AlphaFoldDB" id="A0A3S5FGR6"/>
<evidence type="ECO:0000313" key="2">
    <source>
        <dbReference type="Proteomes" id="UP000784294"/>
    </source>
</evidence>
<accession>A0A3S5FGR6</accession>
<reference evidence="1" key="1">
    <citation type="submission" date="2018-11" db="EMBL/GenBank/DDBJ databases">
        <authorList>
            <consortium name="Pathogen Informatics"/>
        </authorList>
    </citation>
    <scope>NUCLEOTIDE SEQUENCE</scope>
</reference>
<name>A0A3S5FGR6_9PLAT</name>
<comment type="caution">
    <text evidence="1">The sequence shown here is derived from an EMBL/GenBank/DDBJ whole genome shotgun (WGS) entry which is preliminary data.</text>
</comment>
<sequence length="69" mass="7642">MALKISPPRPVCPCVIRRLCRIAKRHSVRLSVCTSTHSAPAGQSTVRPLLHFTASRSAEQTDVWLTSCR</sequence>
<keyword evidence="2" id="KW-1185">Reference proteome</keyword>
<gene>
    <name evidence="1" type="ORF">PXEA_LOCUS33310</name>
</gene>
<dbReference type="EMBL" id="CAAALY010262832">
    <property type="protein sequence ID" value="VEL39870.1"/>
    <property type="molecule type" value="Genomic_DNA"/>
</dbReference>
<dbReference type="Proteomes" id="UP000784294">
    <property type="component" value="Unassembled WGS sequence"/>
</dbReference>
<protein>
    <submittedName>
        <fullName evidence="1">Uncharacterized protein</fullName>
    </submittedName>
</protein>
<proteinExistence type="predicted"/>
<evidence type="ECO:0000313" key="1">
    <source>
        <dbReference type="EMBL" id="VEL39870.1"/>
    </source>
</evidence>